<evidence type="ECO:0000313" key="3">
    <source>
        <dbReference type="Proteomes" id="UP000007879"/>
    </source>
</evidence>
<dbReference type="RefSeq" id="XP_019853116.1">
    <property type="nucleotide sequence ID" value="XM_019997557.1"/>
</dbReference>
<dbReference type="Gene3D" id="3.40.50.300">
    <property type="entry name" value="P-loop containing nucleotide triphosphate hydrolases"/>
    <property type="match status" value="1"/>
</dbReference>
<dbReference type="KEGG" id="aqu:109582688"/>
<name>A0AAN0J8Q8_AMPQE</name>
<dbReference type="Pfam" id="PF01926">
    <property type="entry name" value="MMR_HSR1"/>
    <property type="match status" value="1"/>
</dbReference>
<dbReference type="Proteomes" id="UP000007879">
    <property type="component" value="Unassembled WGS sequence"/>
</dbReference>
<dbReference type="GeneID" id="109582688"/>
<reference evidence="3" key="1">
    <citation type="journal article" date="2010" name="Nature">
        <title>The Amphimedon queenslandica genome and the evolution of animal complexity.</title>
        <authorList>
            <person name="Srivastava M."/>
            <person name="Simakov O."/>
            <person name="Chapman J."/>
            <person name="Fahey B."/>
            <person name="Gauthier M.E."/>
            <person name="Mitros T."/>
            <person name="Richards G.S."/>
            <person name="Conaco C."/>
            <person name="Dacre M."/>
            <person name="Hellsten U."/>
            <person name="Larroux C."/>
            <person name="Putnam N.H."/>
            <person name="Stanke M."/>
            <person name="Adamska M."/>
            <person name="Darling A."/>
            <person name="Degnan S.M."/>
            <person name="Oakley T.H."/>
            <person name="Plachetzki D.C."/>
            <person name="Zhai Y."/>
            <person name="Adamski M."/>
            <person name="Calcino A."/>
            <person name="Cummins S.F."/>
            <person name="Goodstein D.M."/>
            <person name="Harris C."/>
            <person name="Jackson D.J."/>
            <person name="Leys S.P."/>
            <person name="Shu S."/>
            <person name="Woodcroft B.J."/>
            <person name="Vervoort M."/>
            <person name="Kosik K.S."/>
            <person name="Manning G."/>
            <person name="Degnan B.M."/>
            <person name="Rokhsar D.S."/>
        </authorList>
    </citation>
    <scope>NUCLEOTIDE SEQUENCE [LARGE SCALE GENOMIC DNA]</scope>
</reference>
<dbReference type="EnsemblMetazoa" id="XM_019997557.1">
    <property type="protein sequence ID" value="XP_019853116.1"/>
    <property type="gene ID" value="LOC109582688"/>
</dbReference>
<dbReference type="InterPro" id="IPR006073">
    <property type="entry name" value="GTP-bd"/>
</dbReference>
<dbReference type="CDD" id="cd00882">
    <property type="entry name" value="Ras_like_GTPase"/>
    <property type="match status" value="1"/>
</dbReference>
<reference evidence="2" key="2">
    <citation type="submission" date="2024-06" db="UniProtKB">
        <authorList>
            <consortium name="EnsemblMetazoa"/>
        </authorList>
    </citation>
    <scope>IDENTIFICATION</scope>
</reference>
<dbReference type="InterPro" id="IPR027417">
    <property type="entry name" value="P-loop_NTPase"/>
</dbReference>
<sequence>MAAVEESEETPLSALDEACRLLKANFKVLLELIEPDEMCDELYYSANLLSDQAYEFVTNRKNSLKDRKRRLLYTALQVMKGYRERVEAFVAMLEKFASTEVIQKLCAQIREIMTSTNQSDQIKLQEFKMELSLLHKRTLRSDENIDAKYTVIRECITSFFKSQFESSVSKSQLRELLNRLCYKEMIIPADLYTWSFAMLEEITRTSDTSVAINEAMIPPEADKKLFSEAIVHNCLILCCLVAHKDSKKYLDSIVHDFDELSVSKPQDPKLERYVIAKREKDKELYIGFLGEPDLEIWQKSGIISEGISKQTDRLPVRFFVEQIQNGYSIIFTGFEFGGLLALSVYASVWKQTCLSISNLSQSTMCVTFGVPLVPLKAVEDKTVEECLAEMKENSHIFQLQGDFVSRLLRFDDITNGVKDHDKVHLSGKIGAVIVNDLLKYKKAGKQDKSPEFENSLSNLKTVLSDDHLTKLREVKLFGIYHYVHSYMVSQLLPQRAQEILKIPSAAELEKIPKNSSILEEHSIEKYYDVLKKCFVHSKSPPSVAANVVSLLKPDVSSITFYRHGDEIALVLQGQNLWFCSKIGINGRSNIIIDDLEADATSRSVRFNYTPRDQKDLIIERNTETVDIVLYSHFANPIKRKVPVKCMGEYHISYRQRQLAICTPGEVIKLSFLTALLECISDGVVSKRYKTICKFLDEATRIVPIESICYAIENAPQPQEIAWKCAEAFVSVDVPPPPSIELAAGLDRACMCLAVGSDPVFLDHLQREFLRVINQISSSGMPFPPVVDVHVPVPMPRSFSEVVQGNPVRPHQNPLQPLDRSTLLALMNKLRETARKYCVDNARTTLRVISGANVRELFATRVDRKGGKLLSPIDVLKEGRNKLDALKAEELEKDIFHEYDKSSEEAKKNYNEEMLTTIQNICNDELLICTLLLGGFMEQRIRVPLVDSPLETAHILQTTEAPPAVGVWALFSLDMLDLKKMYASRKGKAMVVKVEKYIKGIFKKSSQASDQHSEFYAGKLQFLLQCLKFNETVSCNTSYISYSLETQLAELCSKRDIKPTTRVKTLVLKWDNYFKNNLLYHVLQPYRPLVARWIIWCLNIHRLREELASHTTVGIVGLSNSGKSCLVKTLFRQKVAVGSTSMQRTTVSFLYNLEGMVDGLSVIDFPGIDDADEGTLYSRELLRISQLIVFVLDYKRYATKAAKNCIEFFKKFGVPVLICLSHADKLYANTCISDDGTEKCSKDHGRRFIRQELEKLHEKLDPLPNWEMGFYSFCQDKDSSLNCNGGRQALSDAGILSCDDVGVWIEKELREYLKEEDIAEGLKCFLASEKKKDEDSKLKQTTVVDDDATGPTKEVQFLNEEEDTCQAKSYKTPFEASEAIKLLRHAKFGFTKSFRYLLSELCIPTDMKQKLKEEAKYDGHDYEFPTEKAIDWWIANKEGSWEKFLDVLRNCEEAAAASYIEKRLV</sequence>
<feature type="domain" description="G" evidence="1">
    <location>
        <begin position="1111"/>
        <end position="1219"/>
    </location>
</feature>
<dbReference type="GO" id="GO:0005525">
    <property type="term" value="F:GTP binding"/>
    <property type="evidence" value="ECO:0007669"/>
    <property type="project" value="InterPro"/>
</dbReference>
<accession>A0AAN0J8Q8</accession>
<evidence type="ECO:0000313" key="2">
    <source>
        <dbReference type="EnsemblMetazoa" id="XP_019853116.1"/>
    </source>
</evidence>
<dbReference type="SUPFAM" id="SSF52540">
    <property type="entry name" value="P-loop containing nucleoside triphosphate hydrolases"/>
    <property type="match status" value="1"/>
</dbReference>
<protein>
    <recommendedName>
        <fullName evidence="1">G domain-containing protein</fullName>
    </recommendedName>
</protein>
<proteinExistence type="predicted"/>
<evidence type="ECO:0000259" key="1">
    <source>
        <dbReference type="Pfam" id="PF01926"/>
    </source>
</evidence>
<keyword evidence="3" id="KW-1185">Reference proteome</keyword>
<organism evidence="2 3">
    <name type="scientific">Amphimedon queenslandica</name>
    <name type="common">Sponge</name>
    <dbReference type="NCBI Taxonomy" id="400682"/>
    <lineage>
        <taxon>Eukaryota</taxon>
        <taxon>Metazoa</taxon>
        <taxon>Porifera</taxon>
        <taxon>Demospongiae</taxon>
        <taxon>Heteroscleromorpha</taxon>
        <taxon>Haplosclerida</taxon>
        <taxon>Niphatidae</taxon>
        <taxon>Amphimedon</taxon>
    </lineage>
</organism>